<dbReference type="GO" id="GO:0008830">
    <property type="term" value="F:dTDP-4-dehydrorhamnose 3,5-epimerase activity"/>
    <property type="evidence" value="ECO:0007669"/>
    <property type="project" value="InterPro"/>
</dbReference>
<organism evidence="2 3">
    <name type="scientific">Candidatus Chisholmbacteria bacterium RIFCSPHIGHO2_01_FULL_52_32</name>
    <dbReference type="NCBI Taxonomy" id="1797591"/>
    <lineage>
        <taxon>Bacteria</taxon>
        <taxon>Candidatus Chisholmiibacteriota</taxon>
    </lineage>
</organism>
<dbReference type="PANTHER" id="PTHR21047">
    <property type="entry name" value="DTDP-6-DEOXY-D-GLUCOSE-3,5 EPIMERASE"/>
    <property type="match status" value="1"/>
</dbReference>
<evidence type="ECO:0000313" key="2">
    <source>
        <dbReference type="EMBL" id="OGY18581.1"/>
    </source>
</evidence>
<dbReference type="SUPFAM" id="SSF51182">
    <property type="entry name" value="RmlC-like cupins"/>
    <property type="match status" value="1"/>
</dbReference>
<evidence type="ECO:0008006" key="4">
    <source>
        <dbReference type="Google" id="ProtNLM"/>
    </source>
</evidence>
<dbReference type="GO" id="GO:0019305">
    <property type="term" value="P:dTDP-rhamnose biosynthetic process"/>
    <property type="evidence" value="ECO:0007669"/>
    <property type="project" value="TreeGrafter"/>
</dbReference>
<dbReference type="GO" id="GO:0000271">
    <property type="term" value="P:polysaccharide biosynthetic process"/>
    <property type="evidence" value="ECO:0007669"/>
    <property type="project" value="TreeGrafter"/>
</dbReference>
<dbReference type="EMBL" id="MHCJ01000003">
    <property type="protein sequence ID" value="OGY18581.1"/>
    <property type="molecule type" value="Genomic_DNA"/>
</dbReference>
<accession>A0A1G1VT47</accession>
<dbReference type="PANTHER" id="PTHR21047:SF2">
    <property type="entry name" value="THYMIDINE DIPHOSPHO-4-KETO-RHAMNOSE 3,5-EPIMERASE"/>
    <property type="match status" value="1"/>
</dbReference>
<evidence type="ECO:0000313" key="3">
    <source>
        <dbReference type="Proteomes" id="UP000179233"/>
    </source>
</evidence>
<name>A0A1G1VT47_9BACT</name>
<proteinExistence type="predicted"/>
<dbReference type="InterPro" id="IPR000888">
    <property type="entry name" value="RmlC-like"/>
</dbReference>
<dbReference type="GO" id="GO:0005829">
    <property type="term" value="C:cytosol"/>
    <property type="evidence" value="ECO:0007669"/>
    <property type="project" value="TreeGrafter"/>
</dbReference>
<dbReference type="Pfam" id="PF00908">
    <property type="entry name" value="dTDP_sugar_isom"/>
    <property type="match status" value="1"/>
</dbReference>
<reference evidence="2 3" key="1">
    <citation type="journal article" date="2016" name="Nat. Commun.">
        <title>Thousands of microbial genomes shed light on interconnected biogeochemical processes in an aquifer system.</title>
        <authorList>
            <person name="Anantharaman K."/>
            <person name="Brown C.T."/>
            <person name="Hug L.A."/>
            <person name="Sharon I."/>
            <person name="Castelle C.J."/>
            <person name="Probst A.J."/>
            <person name="Thomas B.C."/>
            <person name="Singh A."/>
            <person name="Wilkins M.J."/>
            <person name="Karaoz U."/>
            <person name="Brodie E.L."/>
            <person name="Williams K.H."/>
            <person name="Hubbard S.S."/>
            <person name="Banfield J.F."/>
        </authorList>
    </citation>
    <scope>NUCLEOTIDE SEQUENCE [LARGE SCALE GENOMIC DNA]</scope>
</reference>
<evidence type="ECO:0000256" key="1">
    <source>
        <dbReference type="PIRSR" id="PIRSR600888-3"/>
    </source>
</evidence>
<comment type="caution">
    <text evidence="2">The sequence shown here is derived from an EMBL/GenBank/DDBJ whole genome shotgun (WGS) entry which is preliminary data.</text>
</comment>
<dbReference type="InterPro" id="IPR014710">
    <property type="entry name" value="RmlC-like_jellyroll"/>
</dbReference>
<gene>
    <name evidence="2" type="ORF">A2786_03725</name>
</gene>
<dbReference type="InterPro" id="IPR011051">
    <property type="entry name" value="RmlC_Cupin_sf"/>
</dbReference>
<feature type="site" description="Participates in a stacking interaction with the thymidine ring of dTDP-4-oxo-6-deoxyglucose" evidence="1">
    <location>
        <position position="155"/>
    </location>
</feature>
<dbReference type="AlphaFoldDB" id="A0A1G1VT47"/>
<sequence>MKRPLYNIFTTKEKGYPVIHDVVIRKLVVNADPRGTLTEILKTTWEDIYNAKTLPFTQVYYSATKSGTARDVDRWHFHPGGQVDRYAVIFGDVVFAIYDVRENSPSKDRLNLFLVGESQGLLGQYELLVPAHTLHGFLVVGQKEATLLNFPSRLYDPKEEVRLPFENFPLPDGSTFSWDKVRRAYERYVKKA</sequence>
<dbReference type="Gene3D" id="2.60.120.10">
    <property type="entry name" value="Jelly Rolls"/>
    <property type="match status" value="1"/>
</dbReference>
<protein>
    <recommendedName>
        <fullName evidence="4">dTDP-4-dehydrorhamnose 3,5-epimerase</fullName>
    </recommendedName>
</protein>
<dbReference type="Proteomes" id="UP000179233">
    <property type="component" value="Unassembled WGS sequence"/>
</dbReference>